<dbReference type="EMBL" id="CP013355">
    <property type="protein sequence ID" value="AMC11525.1"/>
    <property type="molecule type" value="Genomic_DNA"/>
</dbReference>
<keyword evidence="3" id="KW-1185">Reference proteome</keyword>
<feature type="chain" id="PRO_5007066303" description="DUF4252 domain-containing protein" evidence="1">
    <location>
        <begin position="19"/>
        <end position="145"/>
    </location>
</feature>
<evidence type="ECO:0008006" key="4">
    <source>
        <dbReference type="Google" id="ProtNLM"/>
    </source>
</evidence>
<protein>
    <recommendedName>
        <fullName evidence="4">DUF4252 domain-containing protein</fullName>
    </recommendedName>
</protein>
<dbReference type="STRING" id="1622118.Lupro_09715"/>
<dbReference type="OrthoDB" id="1201098at2"/>
<name>A0A0X8G7L8_9FLAO</name>
<dbReference type="KEGG" id="lut:Lupro_09715"/>
<evidence type="ECO:0000313" key="3">
    <source>
        <dbReference type="Proteomes" id="UP000059672"/>
    </source>
</evidence>
<reference evidence="2 3" key="2">
    <citation type="journal article" date="2016" name="Int. J. Syst. Evol. Microbiol.">
        <title>Lutibacter profundi sp. nov., isolated from a deep-sea hydrothermal system on the Arctic Mid-Ocean Ridge and emended description of the genus Lutibacter.</title>
        <authorList>
            <person name="Le Moine Bauer S."/>
            <person name="Roalkvam I."/>
            <person name="Steen I.H."/>
            <person name="Dahle H."/>
        </authorList>
    </citation>
    <scope>NUCLEOTIDE SEQUENCE [LARGE SCALE GENOMIC DNA]</scope>
    <source>
        <strain evidence="2 3">LP1</strain>
    </source>
</reference>
<organism evidence="2 3">
    <name type="scientific">Lutibacter profundi</name>
    <dbReference type="NCBI Taxonomy" id="1622118"/>
    <lineage>
        <taxon>Bacteria</taxon>
        <taxon>Pseudomonadati</taxon>
        <taxon>Bacteroidota</taxon>
        <taxon>Flavobacteriia</taxon>
        <taxon>Flavobacteriales</taxon>
        <taxon>Flavobacteriaceae</taxon>
        <taxon>Lutibacter</taxon>
    </lineage>
</organism>
<dbReference type="InterPro" id="IPR025348">
    <property type="entry name" value="DUF4252"/>
</dbReference>
<evidence type="ECO:0000313" key="2">
    <source>
        <dbReference type="EMBL" id="AMC11525.1"/>
    </source>
</evidence>
<gene>
    <name evidence="2" type="ORF">Lupro_09715</name>
</gene>
<dbReference type="PROSITE" id="PS51257">
    <property type="entry name" value="PROKAR_LIPOPROTEIN"/>
    <property type="match status" value="1"/>
</dbReference>
<sequence length="145" mass="17230">MKNSILLLTILILVTSCASKSSFNSFYVENRENSNFSISTPAFFTNLFIPKDDVKEFEDLFKKVRHYKLMIFSEDSTSLDEKFDRFIKRKNYISFFRINKNRDKVQFYLLKNKNKIKEIVIKIKSDGSLTLLGLKTNYSQLKQYY</sequence>
<dbReference type="RefSeq" id="WP_068209432.1">
    <property type="nucleotide sequence ID" value="NZ_CP013355.1"/>
</dbReference>
<keyword evidence="1" id="KW-0732">Signal</keyword>
<proteinExistence type="predicted"/>
<reference evidence="3" key="1">
    <citation type="submission" date="2015-12" db="EMBL/GenBank/DDBJ databases">
        <title>Complete genome sequence of Lutibacter profundus strain LP1.</title>
        <authorList>
            <person name="Wissuwa J."/>
            <person name="Le Moine Bauer S."/>
            <person name="Stokke R."/>
            <person name="Dahle H."/>
            <person name="Steen I.H."/>
        </authorList>
    </citation>
    <scope>NUCLEOTIDE SEQUENCE [LARGE SCALE GENOMIC DNA]</scope>
    <source>
        <strain evidence="3">LP1</strain>
    </source>
</reference>
<dbReference type="Proteomes" id="UP000059672">
    <property type="component" value="Chromosome"/>
</dbReference>
<accession>A0A0X8G7L8</accession>
<dbReference type="Pfam" id="PF14060">
    <property type="entry name" value="DUF4252"/>
    <property type="match status" value="1"/>
</dbReference>
<feature type="signal peptide" evidence="1">
    <location>
        <begin position="1"/>
        <end position="18"/>
    </location>
</feature>
<dbReference type="AlphaFoldDB" id="A0A0X8G7L8"/>
<evidence type="ECO:0000256" key="1">
    <source>
        <dbReference type="SAM" id="SignalP"/>
    </source>
</evidence>